<dbReference type="Proteomes" id="UP000265816">
    <property type="component" value="Unassembled WGS sequence"/>
</dbReference>
<dbReference type="EMBL" id="QWVT01000010">
    <property type="protein sequence ID" value="RID87373.1"/>
    <property type="molecule type" value="Genomic_DNA"/>
</dbReference>
<dbReference type="OrthoDB" id="2361087at2"/>
<protein>
    <submittedName>
        <fullName evidence="2">Iron-sulfur cluster biosynthesis family protein</fullName>
    </submittedName>
</protein>
<dbReference type="AlphaFoldDB" id="A0A398BJ17"/>
<keyword evidence="3" id="KW-1185">Reference proteome</keyword>
<dbReference type="Gene3D" id="2.60.300.12">
    <property type="entry name" value="HesB-like domain"/>
    <property type="match status" value="1"/>
</dbReference>
<name>A0A398BJ17_9BACI</name>
<dbReference type="InterPro" id="IPR000361">
    <property type="entry name" value="ATAP_core_dom"/>
</dbReference>
<evidence type="ECO:0000313" key="2">
    <source>
        <dbReference type="EMBL" id="RID87373.1"/>
    </source>
</evidence>
<comment type="caution">
    <text evidence="2">The sequence shown here is derived from an EMBL/GenBank/DDBJ whole genome shotgun (WGS) entry which is preliminary data.</text>
</comment>
<feature type="domain" description="Core" evidence="1">
    <location>
        <begin position="22"/>
        <end position="124"/>
    </location>
</feature>
<gene>
    <name evidence="2" type="ORF">D1970_05470</name>
</gene>
<reference evidence="2 3" key="1">
    <citation type="submission" date="2018-08" db="EMBL/GenBank/DDBJ databases">
        <title>Bacillus jemisoniae sp. nov., Bacillus chryseoplanitiae sp. nov., Bacillus resnikiae sp. nov., and Bacillus frankliniae sp. nov., isolated from Viking spacecraft and associated surfaces.</title>
        <authorList>
            <person name="Seuylemezian A."/>
            <person name="Vaishampayan P."/>
        </authorList>
    </citation>
    <scope>NUCLEOTIDE SEQUENCE [LARGE SCALE GENOMIC DNA]</scope>
    <source>
        <strain evidence="2 3">JJ-247</strain>
    </source>
</reference>
<dbReference type="Pfam" id="PF01521">
    <property type="entry name" value="Fe-S_biosyn"/>
    <property type="match status" value="1"/>
</dbReference>
<evidence type="ECO:0000259" key="1">
    <source>
        <dbReference type="Pfam" id="PF01521"/>
    </source>
</evidence>
<dbReference type="InterPro" id="IPR035903">
    <property type="entry name" value="HesB-like_dom_sf"/>
</dbReference>
<sequence>MQESQLRAKLEVCCRKGADKVEITMTEAAMKMMAARTEGKQGIFKLKYDTDDCGCAVNGVAMLWFVDEAEKKDMEAVTNGPRVLVEKAKEIFFDEKMIIDYVEKTGCFQLKSRNQYFNPCMSLVDMTDGQAEE</sequence>
<dbReference type="RefSeq" id="WP_119111883.1">
    <property type="nucleotide sequence ID" value="NZ_CBCSEO010000009.1"/>
</dbReference>
<evidence type="ECO:0000313" key="3">
    <source>
        <dbReference type="Proteomes" id="UP000265816"/>
    </source>
</evidence>
<accession>A0A398BJ17</accession>
<dbReference type="SUPFAM" id="SSF89360">
    <property type="entry name" value="HesB-like domain"/>
    <property type="match status" value="1"/>
</dbReference>
<proteinExistence type="predicted"/>
<organism evidence="2 3">
    <name type="scientific">Mesobacillus zeae</name>
    <dbReference type="NCBI Taxonomy" id="1917180"/>
    <lineage>
        <taxon>Bacteria</taxon>
        <taxon>Bacillati</taxon>
        <taxon>Bacillota</taxon>
        <taxon>Bacilli</taxon>
        <taxon>Bacillales</taxon>
        <taxon>Bacillaceae</taxon>
        <taxon>Mesobacillus</taxon>
    </lineage>
</organism>